<feature type="transmembrane region" description="Helical" evidence="12">
    <location>
        <begin position="69"/>
        <end position="88"/>
    </location>
</feature>
<dbReference type="InterPro" id="IPR002172">
    <property type="entry name" value="LDrepeatLR_classA_rpt"/>
</dbReference>
<dbReference type="GO" id="GO:0030148">
    <property type="term" value="P:sphingolipid biosynthetic process"/>
    <property type="evidence" value="ECO:0007669"/>
    <property type="project" value="TreeGrafter"/>
</dbReference>
<dbReference type="Pfam" id="PF01151">
    <property type="entry name" value="ELO"/>
    <property type="match status" value="1"/>
</dbReference>
<dbReference type="GO" id="GO:0019367">
    <property type="term" value="P:fatty acid elongation, saturated fatty acid"/>
    <property type="evidence" value="ECO:0007669"/>
    <property type="project" value="TreeGrafter"/>
</dbReference>
<evidence type="ECO:0000256" key="5">
    <source>
        <dbReference type="ARBA" id="ARBA00022832"/>
    </source>
</evidence>
<dbReference type="PANTHER" id="PTHR11157">
    <property type="entry name" value="FATTY ACID ACYL TRANSFERASE-RELATED"/>
    <property type="match status" value="1"/>
</dbReference>
<dbReference type="Proteomes" id="UP000807504">
    <property type="component" value="Unassembled WGS sequence"/>
</dbReference>
<keyword evidence="10 12" id="KW-0275">Fatty acid biosynthesis</keyword>
<dbReference type="InterPro" id="IPR002076">
    <property type="entry name" value="ELO_fam"/>
</dbReference>
<keyword evidence="2 12" id="KW-0444">Lipid biosynthesis</keyword>
<evidence type="ECO:0000256" key="1">
    <source>
        <dbReference type="ARBA" id="ARBA00004141"/>
    </source>
</evidence>
<dbReference type="InterPro" id="IPR023415">
    <property type="entry name" value="LDLR_class-A_CS"/>
</dbReference>
<dbReference type="InterPro" id="IPR035914">
    <property type="entry name" value="Sperma_CUB_dom_sf"/>
</dbReference>
<dbReference type="Gene3D" id="4.10.400.10">
    <property type="entry name" value="Low-density Lipoprotein Receptor"/>
    <property type="match status" value="1"/>
</dbReference>
<comment type="caution">
    <text evidence="11 12">Lacks conserved residue(s) required for the propagation of feature annotation.</text>
</comment>
<evidence type="ECO:0000256" key="3">
    <source>
        <dbReference type="ARBA" id="ARBA00022679"/>
    </source>
</evidence>
<evidence type="ECO:0000256" key="10">
    <source>
        <dbReference type="ARBA" id="ARBA00023160"/>
    </source>
</evidence>
<dbReference type="SUPFAM" id="SSF57424">
    <property type="entry name" value="LDL receptor-like module"/>
    <property type="match status" value="1"/>
</dbReference>
<evidence type="ECO:0000313" key="13">
    <source>
        <dbReference type="EMBL" id="KAF8781857.1"/>
    </source>
</evidence>
<evidence type="ECO:0000313" key="14">
    <source>
        <dbReference type="Proteomes" id="UP000807504"/>
    </source>
</evidence>
<dbReference type="AlphaFoldDB" id="A0A8T0EW88"/>
<dbReference type="GO" id="GO:0042761">
    <property type="term" value="P:very long-chain fatty acid biosynthetic process"/>
    <property type="evidence" value="ECO:0007669"/>
    <property type="project" value="TreeGrafter"/>
</dbReference>
<name>A0A8T0EW88_ARGBR</name>
<dbReference type="SMART" id="SM00192">
    <property type="entry name" value="LDLa"/>
    <property type="match status" value="1"/>
</dbReference>
<dbReference type="PANTHER" id="PTHR11157:SF69">
    <property type="entry name" value="ELONGATION OF VERY LONG CHAIN FATTY ACIDS PROTEIN 7"/>
    <property type="match status" value="1"/>
</dbReference>
<feature type="transmembrane region" description="Helical" evidence="12">
    <location>
        <begin position="402"/>
        <end position="425"/>
    </location>
</feature>
<keyword evidence="14" id="KW-1185">Reference proteome</keyword>
<keyword evidence="4 12" id="KW-0812">Transmembrane</keyword>
<comment type="subcellular location">
    <subcellularLocation>
        <location evidence="1">Membrane</location>
        <topology evidence="1">Multi-pass membrane protein</topology>
    </subcellularLocation>
</comment>
<evidence type="ECO:0000256" key="8">
    <source>
        <dbReference type="ARBA" id="ARBA00023136"/>
    </source>
</evidence>
<dbReference type="InterPro" id="IPR036055">
    <property type="entry name" value="LDL_receptor-like_sf"/>
</dbReference>
<dbReference type="SUPFAM" id="SSF49854">
    <property type="entry name" value="Spermadhesin, CUB domain"/>
    <property type="match status" value="1"/>
</dbReference>
<feature type="disulfide bond" evidence="11">
    <location>
        <begin position="358"/>
        <end position="373"/>
    </location>
</feature>
<dbReference type="EC" id="2.3.1.199" evidence="12"/>
<dbReference type="GO" id="GO:0034626">
    <property type="term" value="P:fatty acid elongation, polyunsaturated fatty acid"/>
    <property type="evidence" value="ECO:0007669"/>
    <property type="project" value="TreeGrafter"/>
</dbReference>
<sequence>MQLKHIYCSKFFVEQRGVVLLIEINLGHLFSLRFQHLAWLILLNKLSDLLDTVFFVLRKKNNQVSILHVIHHITMPLLLWWGLLGMSYTGGNTYIITGVPKEGYRSGQYIETPYFPELYQFDYIAEYVLQSDFSDGHVMLMFIDYQIARESFIEIVGHNGTHPARYNGDIFRPPVIISQNHQLNLRFEANNQVKPGFRAICFFIKDPDLKARKPYTNCGGSKYKLGGVLTIDIHANHDYYDCLWNLSPHIATFEQTSFFLFISNISLENIGPNTTLEFREGLNSKSKLVKSINCNNGNCDLIPTEITVPALTGLYIRFNGFLNPASVFKMVYGTYRTGNCSKDEVFCNERCLLTALRCDGIEQCPDGRDEEQCTSSSIVLSTTPRSVAPKLRLLSENAVASFWVMFSIGVCGIVIFILVMIFAIYRHLKAARSPSNTIEQPEVEENYQVLYPMFVQEFPAASINLPLTKTSFKQLIVILLCCTPGQPRGIPNLIVDFIPPAFVGRIH</sequence>
<evidence type="ECO:0000256" key="11">
    <source>
        <dbReference type="PROSITE-ProRule" id="PRU00124"/>
    </source>
</evidence>
<comment type="similarity">
    <text evidence="12">Belongs to the ELO family.</text>
</comment>
<evidence type="ECO:0000256" key="2">
    <source>
        <dbReference type="ARBA" id="ARBA00022516"/>
    </source>
</evidence>
<dbReference type="PROSITE" id="PS01209">
    <property type="entry name" value="LDLRA_1"/>
    <property type="match status" value="1"/>
</dbReference>
<keyword evidence="3 12" id="KW-0808">Transferase</keyword>
<comment type="caution">
    <text evidence="13">The sequence shown here is derived from an EMBL/GenBank/DDBJ whole genome shotgun (WGS) entry which is preliminary data.</text>
</comment>
<dbReference type="PROSITE" id="PS50068">
    <property type="entry name" value="LDLRA_2"/>
    <property type="match status" value="1"/>
</dbReference>
<organism evidence="13 14">
    <name type="scientific">Argiope bruennichi</name>
    <name type="common">Wasp spider</name>
    <name type="synonym">Aranea bruennichi</name>
    <dbReference type="NCBI Taxonomy" id="94029"/>
    <lineage>
        <taxon>Eukaryota</taxon>
        <taxon>Metazoa</taxon>
        <taxon>Ecdysozoa</taxon>
        <taxon>Arthropoda</taxon>
        <taxon>Chelicerata</taxon>
        <taxon>Arachnida</taxon>
        <taxon>Araneae</taxon>
        <taxon>Araneomorphae</taxon>
        <taxon>Entelegynae</taxon>
        <taxon>Araneoidea</taxon>
        <taxon>Araneidae</taxon>
        <taxon>Argiope</taxon>
    </lineage>
</organism>
<evidence type="ECO:0000256" key="12">
    <source>
        <dbReference type="RuleBase" id="RU361115"/>
    </source>
</evidence>
<evidence type="ECO:0000256" key="9">
    <source>
        <dbReference type="ARBA" id="ARBA00023157"/>
    </source>
</evidence>
<dbReference type="CDD" id="cd00112">
    <property type="entry name" value="LDLa"/>
    <property type="match status" value="1"/>
</dbReference>
<keyword evidence="9 11" id="KW-1015">Disulfide bond</keyword>
<keyword evidence="6 12" id="KW-1133">Transmembrane helix</keyword>
<keyword evidence="8 12" id="KW-0472">Membrane</keyword>
<proteinExistence type="inferred from homology"/>
<comment type="catalytic activity">
    <reaction evidence="12">
        <text>a very-long-chain acyl-CoA + malonyl-CoA + H(+) = a very-long-chain 3-oxoacyl-CoA + CO2 + CoA</text>
        <dbReference type="Rhea" id="RHEA:32727"/>
        <dbReference type="ChEBI" id="CHEBI:15378"/>
        <dbReference type="ChEBI" id="CHEBI:16526"/>
        <dbReference type="ChEBI" id="CHEBI:57287"/>
        <dbReference type="ChEBI" id="CHEBI:57384"/>
        <dbReference type="ChEBI" id="CHEBI:90725"/>
        <dbReference type="ChEBI" id="CHEBI:90736"/>
        <dbReference type="EC" id="2.3.1.199"/>
    </reaction>
</comment>
<keyword evidence="5 12" id="KW-0276">Fatty acid metabolism</keyword>
<protein>
    <recommendedName>
        <fullName evidence="12">Elongation of very long chain fatty acids protein</fullName>
        <ecNumber evidence="12">2.3.1.199</ecNumber>
    </recommendedName>
    <alternativeName>
        <fullName evidence="12">Very-long-chain 3-oxoacyl-CoA synthase</fullName>
    </alternativeName>
</protein>
<keyword evidence="7 12" id="KW-0443">Lipid metabolism</keyword>
<dbReference type="EMBL" id="JABXBU010001863">
    <property type="protein sequence ID" value="KAF8781857.1"/>
    <property type="molecule type" value="Genomic_DNA"/>
</dbReference>
<evidence type="ECO:0000256" key="7">
    <source>
        <dbReference type="ARBA" id="ARBA00023098"/>
    </source>
</evidence>
<reference evidence="13" key="2">
    <citation type="submission" date="2020-06" db="EMBL/GenBank/DDBJ databases">
        <authorList>
            <person name="Sheffer M."/>
        </authorList>
    </citation>
    <scope>NUCLEOTIDE SEQUENCE</scope>
</reference>
<accession>A0A8T0EW88</accession>
<dbReference type="GO" id="GO:0005789">
    <property type="term" value="C:endoplasmic reticulum membrane"/>
    <property type="evidence" value="ECO:0007669"/>
    <property type="project" value="TreeGrafter"/>
</dbReference>
<evidence type="ECO:0000256" key="6">
    <source>
        <dbReference type="ARBA" id="ARBA00022989"/>
    </source>
</evidence>
<gene>
    <name evidence="13" type="ORF">HNY73_012201</name>
</gene>
<dbReference type="GO" id="GO:0009922">
    <property type="term" value="F:fatty acid elongase activity"/>
    <property type="evidence" value="ECO:0007669"/>
    <property type="project" value="UniProtKB-EC"/>
</dbReference>
<dbReference type="GO" id="GO:0034625">
    <property type="term" value="P:fatty acid elongation, monounsaturated fatty acid"/>
    <property type="evidence" value="ECO:0007669"/>
    <property type="project" value="TreeGrafter"/>
</dbReference>
<reference evidence="13" key="1">
    <citation type="journal article" date="2020" name="bioRxiv">
        <title>Chromosome-level reference genome of the European wasp spider Argiope bruennichi: a resource for studies on range expansion and evolutionary adaptation.</title>
        <authorList>
            <person name="Sheffer M.M."/>
            <person name="Hoppe A."/>
            <person name="Krehenwinkel H."/>
            <person name="Uhl G."/>
            <person name="Kuss A.W."/>
            <person name="Jensen L."/>
            <person name="Jensen C."/>
            <person name="Gillespie R.G."/>
            <person name="Hoff K.J."/>
            <person name="Prost S."/>
        </authorList>
    </citation>
    <scope>NUCLEOTIDE SEQUENCE</scope>
</reference>
<evidence type="ECO:0000256" key="4">
    <source>
        <dbReference type="ARBA" id="ARBA00022692"/>
    </source>
</evidence>